<name>A0A9X1W7H8_9GAMM</name>
<reference evidence="2" key="1">
    <citation type="submission" date="2022-03" db="EMBL/GenBank/DDBJ databases">
        <title>Pseudomonas marianensis sp. nov., a marine bacterium isolated from deep-sea sediments of the Mariana Trench.</title>
        <authorList>
            <person name="Wei Y."/>
        </authorList>
    </citation>
    <scope>NUCLEOTIDE SEQUENCE</scope>
    <source>
        <strain evidence="2">PS1</strain>
    </source>
</reference>
<dbReference type="AlphaFoldDB" id="A0A9X1W7H8"/>
<evidence type="ECO:0000313" key="2">
    <source>
        <dbReference type="EMBL" id="MCJ0975074.1"/>
    </source>
</evidence>
<feature type="region of interest" description="Disordered" evidence="1">
    <location>
        <begin position="1"/>
        <end position="29"/>
    </location>
</feature>
<gene>
    <name evidence="2" type="ORF">MST27_17010</name>
</gene>
<dbReference type="EMBL" id="JALGRD010000009">
    <property type="protein sequence ID" value="MCJ0975074.1"/>
    <property type="molecule type" value="Genomic_DNA"/>
</dbReference>
<sequence>MRVDPAVRPSSAPVRPAEAPARTESPNRTADFEALLKGRGAGERRSLQHGLQRLGEVGSVEPSLFSSSRALALLEHAREHIVPALQTDPQTRALADAVLAQEIEWRQLLDGYRHEEEA</sequence>
<evidence type="ECO:0000256" key="1">
    <source>
        <dbReference type="SAM" id="MobiDB-lite"/>
    </source>
</evidence>
<keyword evidence="3" id="KW-1185">Reference proteome</keyword>
<evidence type="ECO:0000313" key="3">
    <source>
        <dbReference type="Proteomes" id="UP001139682"/>
    </source>
</evidence>
<protein>
    <submittedName>
        <fullName evidence="2">Uncharacterized protein</fullName>
    </submittedName>
</protein>
<comment type="caution">
    <text evidence="2">The sequence shown here is derived from an EMBL/GenBank/DDBJ whole genome shotgun (WGS) entry which is preliminary data.</text>
</comment>
<proteinExistence type="predicted"/>
<accession>A0A9X1W7H8</accession>
<dbReference type="RefSeq" id="WP_243607121.1">
    <property type="nucleotide sequence ID" value="NZ_JALGRD010000009.1"/>
</dbReference>
<dbReference type="Proteomes" id="UP001139682">
    <property type="component" value="Unassembled WGS sequence"/>
</dbReference>
<organism evidence="2 3">
    <name type="scientific">Stutzerimonas marianensis</name>
    <dbReference type="NCBI Taxonomy" id="2929513"/>
    <lineage>
        <taxon>Bacteria</taxon>
        <taxon>Pseudomonadati</taxon>
        <taxon>Pseudomonadota</taxon>
        <taxon>Gammaproteobacteria</taxon>
        <taxon>Pseudomonadales</taxon>
        <taxon>Pseudomonadaceae</taxon>
        <taxon>Stutzerimonas</taxon>
    </lineage>
</organism>